<comment type="caution">
    <text evidence="3">The sequence shown here is derived from an EMBL/GenBank/DDBJ whole genome shotgun (WGS) entry which is preliminary data.</text>
</comment>
<feature type="chain" id="PRO_5032465414" description="PLOD1-3-like GT domain-containing protein" evidence="1">
    <location>
        <begin position="27"/>
        <end position="483"/>
    </location>
</feature>
<protein>
    <recommendedName>
        <fullName evidence="2">PLOD1-3-like GT domain-containing protein</fullName>
    </recommendedName>
</protein>
<dbReference type="InterPro" id="IPR050757">
    <property type="entry name" value="Collagen_mod_GT25"/>
</dbReference>
<dbReference type="GO" id="GO:0005783">
    <property type="term" value="C:endoplasmic reticulum"/>
    <property type="evidence" value="ECO:0007669"/>
    <property type="project" value="TreeGrafter"/>
</dbReference>
<dbReference type="Pfam" id="PF25342">
    <property type="entry name" value="GT_PLOD"/>
    <property type="match status" value="1"/>
</dbReference>
<proteinExistence type="predicted"/>
<evidence type="ECO:0000256" key="1">
    <source>
        <dbReference type="SAM" id="SignalP"/>
    </source>
</evidence>
<evidence type="ECO:0000259" key="2">
    <source>
        <dbReference type="Pfam" id="PF25342"/>
    </source>
</evidence>
<dbReference type="OrthoDB" id="69177at2759"/>
<evidence type="ECO:0000313" key="4">
    <source>
        <dbReference type="Proteomes" id="UP000625711"/>
    </source>
</evidence>
<organism evidence="3 4">
    <name type="scientific">Rhynchophorus ferrugineus</name>
    <name type="common">Red palm weevil</name>
    <name type="synonym">Curculio ferrugineus</name>
    <dbReference type="NCBI Taxonomy" id="354439"/>
    <lineage>
        <taxon>Eukaryota</taxon>
        <taxon>Metazoa</taxon>
        <taxon>Ecdysozoa</taxon>
        <taxon>Arthropoda</taxon>
        <taxon>Hexapoda</taxon>
        <taxon>Insecta</taxon>
        <taxon>Pterygota</taxon>
        <taxon>Neoptera</taxon>
        <taxon>Endopterygota</taxon>
        <taxon>Coleoptera</taxon>
        <taxon>Polyphaga</taxon>
        <taxon>Cucujiformia</taxon>
        <taxon>Curculionidae</taxon>
        <taxon>Dryophthorinae</taxon>
        <taxon>Rhynchophorus</taxon>
    </lineage>
</organism>
<dbReference type="GO" id="GO:0008475">
    <property type="term" value="F:procollagen-lysine 5-dioxygenase activity"/>
    <property type="evidence" value="ECO:0007669"/>
    <property type="project" value="TreeGrafter"/>
</dbReference>
<dbReference type="AlphaFoldDB" id="A0A834HU22"/>
<gene>
    <name evidence="3" type="ORF">GWI33_018883</name>
</gene>
<dbReference type="PANTHER" id="PTHR10730:SF45">
    <property type="entry name" value="PROCOLLAGEN-LYSINE,2-OXOGLUTARATE 5-DIOXYGENASE"/>
    <property type="match status" value="1"/>
</dbReference>
<feature type="signal peptide" evidence="1">
    <location>
        <begin position="1"/>
        <end position="26"/>
    </location>
</feature>
<dbReference type="EMBL" id="JAACXV010014364">
    <property type="protein sequence ID" value="KAF7267939.1"/>
    <property type="molecule type" value="Genomic_DNA"/>
</dbReference>
<dbReference type="InterPro" id="IPR057589">
    <property type="entry name" value="GT_PLOD"/>
</dbReference>
<reference evidence="3" key="1">
    <citation type="submission" date="2020-08" db="EMBL/GenBank/DDBJ databases">
        <title>Genome sequencing and assembly of the red palm weevil Rhynchophorus ferrugineus.</title>
        <authorList>
            <person name="Dias G.B."/>
            <person name="Bergman C.M."/>
            <person name="Manee M."/>
        </authorList>
    </citation>
    <scope>NUCLEOTIDE SEQUENCE</scope>
    <source>
        <strain evidence="3">AA-2017</strain>
        <tissue evidence="3">Whole larva</tissue>
    </source>
</reference>
<name>A0A834HU22_RHYFE</name>
<dbReference type="Proteomes" id="UP000625711">
    <property type="component" value="Unassembled WGS sequence"/>
</dbReference>
<sequence length="483" mass="55202">MFKSQVILSFLFTLWLFINRHHSVAGQEFCEKSDRGETGCEDVAFNRYTNIDENIDTLDILVFTVATNETDGFQRYISSARTFGIEPIVLGHGDIWKGGDNIKANPGGGWKINLLKNALQNYENKENKIILFTDAYDVIFIGKLSEVIQRFKNTGAKVLFGAEPYCWPDVELAQQYPEVDKGARFLNSGLFMGYIPEVINILNRAEIEDTGDDQLYYTHAFLDKEFREKNSIQLDHMSNIFQNIFGSASNLEILSNNDKDGSAETFSLKNVQTNSEPLIVHGNGLSKLTLNYLGNYLPNGIWNSYEGCISCKDGEIDLKKFSKSEWPIVHLSIFIEANTPFIEGFFNKIYRQEYPKEKIHLFIHNMMKYHSSHVENFIQTYGSEYSSVKEIKPEDGSPEWTARDLSVSQCLAKNCDIYFAVDSIAHLDNPHTIKLLIEQNRTVVAPMLVRPGKAWSNFWGALTKDGFYARSNDYMDIVYNNKR</sequence>
<feature type="domain" description="PLOD1-3-like GT" evidence="2">
    <location>
        <begin position="59"/>
        <end position="308"/>
    </location>
</feature>
<keyword evidence="4" id="KW-1185">Reference proteome</keyword>
<evidence type="ECO:0000313" key="3">
    <source>
        <dbReference type="EMBL" id="KAF7267939.1"/>
    </source>
</evidence>
<keyword evidence="1" id="KW-0732">Signal</keyword>
<accession>A0A834HU22</accession>
<dbReference type="PANTHER" id="PTHR10730">
    <property type="entry name" value="PROCOLLAGEN-LYSINE,2-OXOGLUTARATE 5-DIOXYGENASE/GLYCOSYLTRANSFERASE 25 FAMILY MEMBER"/>
    <property type="match status" value="1"/>
</dbReference>